<feature type="domain" description="Alpha/beta hydrolase fold-3" evidence="2">
    <location>
        <begin position="75"/>
        <end position="288"/>
    </location>
</feature>
<name>A0A2N3QQX7_9BIFI</name>
<dbReference type="Gene3D" id="3.40.50.1820">
    <property type="entry name" value="alpha/beta hydrolase"/>
    <property type="match status" value="1"/>
</dbReference>
<dbReference type="Proteomes" id="UP000233783">
    <property type="component" value="Unassembled WGS sequence"/>
</dbReference>
<organism evidence="3 5">
    <name type="scientific">Bifidobacterium pseudolongum subsp. globosum</name>
    <dbReference type="NCBI Taxonomy" id="1690"/>
    <lineage>
        <taxon>Bacteria</taxon>
        <taxon>Bacillati</taxon>
        <taxon>Actinomycetota</taxon>
        <taxon>Actinomycetes</taxon>
        <taxon>Bifidobacteriales</taxon>
        <taxon>Bifidobacteriaceae</taxon>
        <taxon>Bifidobacterium</taxon>
    </lineage>
</organism>
<evidence type="ECO:0000259" key="2">
    <source>
        <dbReference type="Pfam" id="PF07859"/>
    </source>
</evidence>
<keyword evidence="1 3" id="KW-0378">Hydrolase</keyword>
<dbReference type="GO" id="GO:0016787">
    <property type="term" value="F:hydrolase activity"/>
    <property type="evidence" value="ECO:0007669"/>
    <property type="project" value="UniProtKB-KW"/>
</dbReference>
<dbReference type="InterPro" id="IPR013094">
    <property type="entry name" value="AB_hydrolase_3"/>
</dbReference>
<dbReference type="SUPFAM" id="SSF53474">
    <property type="entry name" value="alpha/beta-Hydrolases"/>
    <property type="match status" value="1"/>
</dbReference>
<dbReference type="Pfam" id="PF07859">
    <property type="entry name" value="Abhydrolase_3"/>
    <property type="match status" value="1"/>
</dbReference>
<dbReference type="PANTHER" id="PTHR48081">
    <property type="entry name" value="AB HYDROLASE SUPERFAMILY PROTEIN C4A8.06C"/>
    <property type="match status" value="1"/>
</dbReference>
<accession>A0A2N3QQX7</accession>
<dbReference type="InterPro" id="IPR029058">
    <property type="entry name" value="AB_hydrolase_fold"/>
</dbReference>
<dbReference type="EMBL" id="PCHB01000022">
    <property type="protein sequence ID" value="PKU94135.1"/>
    <property type="molecule type" value="Genomic_DNA"/>
</dbReference>
<evidence type="ECO:0000313" key="5">
    <source>
        <dbReference type="Proteomes" id="UP000233783"/>
    </source>
</evidence>
<gene>
    <name evidence="3" type="ORF">CQR56_1686</name>
    <name evidence="4" type="ORF">PG1780B_0419</name>
</gene>
<dbReference type="AlphaFoldDB" id="A0A2N3QQX7"/>
<reference evidence="3 5" key="1">
    <citation type="submission" date="2017-10" db="EMBL/GenBank/DDBJ databases">
        <title>Bifidobacterium genomics.</title>
        <authorList>
            <person name="Lugli G.A."/>
            <person name="Milani C."/>
            <person name="Mancabelli L."/>
        </authorList>
    </citation>
    <scope>NUCLEOTIDE SEQUENCE [LARGE SCALE GENOMIC DNA]</scope>
    <source>
        <strain evidence="3 5">1744B</strain>
    </source>
</reference>
<protein>
    <submittedName>
        <fullName evidence="4">Acetyl-hydrolase</fullName>
    </submittedName>
    <submittedName>
        <fullName evidence="3">Acetylhydrolase</fullName>
    </submittedName>
</protein>
<evidence type="ECO:0000313" key="4">
    <source>
        <dbReference type="EMBL" id="RYQ47642.1"/>
    </source>
</evidence>
<evidence type="ECO:0000313" key="6">
    <source>
        <dbReference type="Proteomes" id="UP000292933"/>
    </source>
</evidence>
<dbReference type="PANTHER" id="PTHR48081:SF8">
    <property type="entry name" value="ALPHA_BETA HYDROLASE FOLD-3 DOMAIN-CONTAINING PROTEIN-RELATED"/>
    <property type="match status" value="1"/>
</dbReference>
<dbReference type="EMBL" id="RYVC01000005">
    <property type="protein sequence ID" value="RYQ47642.1"/>
    <property type="molecule type" value="Genomic_DNA"/>
</dbReference>
<proteinExistence type="predicted"/>
<dbReference type="Proteomes" id="UP000292933">
    <property type="component" value="Unassembled WGS sequence"/>
</dbReference>
<evidence type="ECO:0000256" key="1">
    <source>
        <dbReference type="ARBA" id="ARBA00022801"/>
    </source>
</evidence>
<sequence length="313" mass="35473">MASVRGRILSLMTSAQNINPFAHPDAVAKMKKMSEKYLEVKLPKGYSLEKKTTGNGTAYVCLQRNGCKNAKKAIYYLHGGCYICGLTNNYHSFLREFCNLEDGVTVVLLDYKTAPEYKYPVQLNEALDLWDELTENQDYRAENIVIGGDSSGGNLALAMMLKIRDDGRKMPAGAFLLSPWTDMTMSGDSYIRNYPKDVEIGERKAVLTEEKREKLMESGLYSFIGGADRKSPYISPCFGTYEGFPPMFFAVGEDEMLLDDTLDVVEKLKNAKVSVICERKPDMFHTYVLYKNLMPESRESFSEMKRFVQEALR</sequence>
<comment type="caution">
    <text evidence="3">The sequence shown here is derived from an EMBL/GenBank/DDBJ whole genome shotgun (WGS) entry which is preliminary data.</text>
</comment>
<dbReference type="RefSeq" id="WP_101393909.1">
    <property type="nucleotide sequence ID" value="NZ_PCHB01000022.1"/>
</dbReference>
<reference evidence="4 6" key="2">
    <citation type="submission" date="2018-12" db="EMBL/GenBank/DDBJ databases">
        <title>Unveiling genomic diversity among members of the Bifidobacterium pseudolongum species, a widely distributed gut commensal of the animal kingdom.</title>
        <authorList>
            <person name="Lugli G.A."/>
            <person name="Duranti S."/>
            <person name="Albert K."/>
            <person name="Mancabelli L."/>
            <person name="Napoli S."/>
            <person name="Viappiani A."/>
            <person name="Anzalone R."/>
            <person name="Longhi G."/>
            <person name="Milani C."/>
            <person name="Turroni F."/>
            <person name="Alessandri G."/>
            <person name="Sela D.A."/>
            <person name="Van Sinderen D."/>
            <person name="Ventura M."/>
        </authorList>
    </citation>
    <scope>NUCLEOTIDE SEQUENCE [LARGE SCALE GENOMIC DNA]</scope>
    <source>
        <strain evidence="4 6">1780B</strain>
    </source>
</reference>
<dbReference type="InterPro" id="IPR050300">
    <property type="entry name" value="GDXG_lipolytic_enzyme"/>
</dbReference>
<evidence type="ECO:0000313" key="3">
    <source>
        <dbReference type="EMBL" id="PKU94135.1"/>
    </source>
</evidence>